<dbReference type="PANTHER" id="PTHR42834">
    <property type="entry name" value="ENDONUCLEASE/EXONUCLEASE/PHOSPHATASE FAMILY PROTEIN (AFU_ORTHOLOGUE AFUA_3G09210)"/>
    <property type="match status" value="1"/>
</dbReference>
<dbReference type="CDD" id="cd04486">
    <property type="entry name" value="YhcR_OBF_like"/>
    <property type="match status" value="1"/>
</dbReference>
<dbReference type="OrthoDB" id="9800417at2"/>
<dbReference type="AlphaFoldDB" id="A0A066UQ84"/>
<dbReference type="PANTHER" id="PTHR42834:SF1">
    <property type="entry name" value="ENDONUCLEASE_EXONUCLEASE_PHOSPHATASE FAMILY PROTEIN (AFU_ORTHOLOGUE AFUA_3G09210)"/>
    <property type="match status" value="1"/>
</dbReference>
<dbReference type="NCBIfam" id="NF033681">
    <property type="entry name" value="ExeM_NucH_DNase"/>
    <property type="match status" value="1"/>
</dbReference>
<gene>
    <name evidence="2" type="ORF">VFDL14_12190</name>
</gene>
<dbReference type="EMBL" id="JFFR01000005">
    <property type="protein sequence ID" value="KDN29601.1"/>
    <property type="molecule type" value="Genomic_DNA"/>
</dbReference>
<evidence type="ECO:0000256" key="1">
    <source>
        <dbReference type="SAM" id="SignalP"/>
    </source>
</evidence>
<sequence>MNKKMTLLAGAISSVLSGAALADINNILITEYVESSVDKYAINSAVEITNTGTTPFTFTDHALYYSSYKNKVLKPDDATPVLKDVTIAAGESIVVVGDNATVDLKNAVAANGATIVYSGSYGGIGHDALNFNGDDPVWIGADSNPDTIHDIIGVSGSTWGREVTLRRTKDATTPDSSYVELHWANVGTDVYDDLGKLTLEEPPTPPPPPVEVTIAEVQGTGKFSPLVEAEFGTSLKEDKFYETEASYKLTAYVGYVLPSAASGLSKGFFLYDHDGNPLTSDGLFVYSSTQPAVGTEITVVGTVREYFGQTQFNMSGNWVETGNTVTPPGPVELKRLPEDGASFANTLERHEGMFVKLVEDMDDTKTGNQDMRVTRAFAFDFELYHKGQFRNNLALAYEEPNFHPNQEYVAGSFESIAKIEQNRDATLFLDSEKAPSNGKIPYYADFSYDNPIRINDGIKNVEGVIAYTYDEYRLVVKDPAAGGYQMTSADITPNTPRPVSSNGEYDIVNEDYDAGFTVKVATQNVLNLFNSPYGGSANQHGDNRGAESEEEYELQKAKIVEAIYGLDADILGLMEIENNGFGDFGAIKTLLASVNAKYNEEDYAKRGDQDSIHNRYVFVGFDSNGDTILDENDTIGTDAITSGVIYRPSKVSLTSGRIIQMPEQHAPLVEYPEGGAIIDGDGAVRESGDNYQRNTVAATFNVLNTGKSLTVAINHLKSKGSTCHEDWVGWETWADFDPVNDDVRNDDYQGSCENFRVSAAYQLGTEMAKIGGDQVVLGDMNSYTYEDPMLVLTDNPTGKDIYASSYTFVGDEVFEKNGQKITTTFGYLNAVDLKTPAGKTAWSYSYNNEIGSLDHLLITPSLKERLVDAADWHINAAESSLNDYSNYKKASDEVSNPFGRETPIRSSDHDPAMVSLGYKYGEAGESNVNIAVKSGRADIAFPVSADARSGDVAEISISPQPQNVSLPKVTLNQDGAQTVMFDVVGLDTGTYTISMKLMGDRVAAQNAGASSSQVIESMTMATNISKQDSSNVSPVTPEYDGSGGSFGFGALLSLIGLGFLRRRRQ</sequence>
<evidence type="ECO:0000313" key="3">
    <source>
        <dbReference type="Proteomes" id="UP000027219"/>
    </source>
</evidence>
<dbReference type="STRING" id="212667.VFDL14_12190"/>
<accession>A0A066UQ84</accession>
<name>A0A066UQ84_9VIBR</name>
<reference evidence="2 3" key="1">
    <citation type="submission" date="2014-02" db="EMBL/GenBank/DDBJ databases">
        <title>Vibrio fortis Dalian14 Genome Sequencing.</title>
        <authorList>
            <person name="Wang Y."/>
            <person name="Song L."/>
            <person name="Liu G."/>
            <person name="Ding J."/>
        </authorList>
    </citation>
    <scope>NUCLEOTIDE SEQUENCE [LARGE SCALE GENOMIC DNA]</scope>
    <source>
        <strain evidence="2 3">Dalian14</strain>
    </source>
</reference>
<comment type="caution">
    <text evidence="2">The sequence shown here is derived from an EMBL/GenBank/DDBJ whole genome shotgun (WGS) entry which is preliminary data.</text>
</comment>
<dbReference type="SUPFAM" id="SSF56219">
    <property type="entry name" value="DNase I-like"/>
    <property type="match status" value="1"/>
</dbReference>
<evidence type="ECO:0000313" key="2">
    <source>
        <dbReference type="EMBL" id="KDN29601.1"/>
    </source>
</evidence>
<dbReference type="Proteomes" id="UP000027219">
    <property type="component" value="Unassembled WGS sequence"/>
</dbReference>
<dbReference type="InterPro" id="IPR047971">
    <property type="entry name" value="ExeM-like"/>
</dbReference>
<feature type="chain" id="PRO_5001631238" evidence="1">
    <location>
        <begin position="23"/>
        <end position="1065"/>
    </location>
</feature>
<keyword evidence="3" id="KW-1185">Reference proteome</keyword>
<organism evidence="2 3">
    <name type="scientific">Vibrio fortis</name>
    <dbReference type="NCBI Taxonomy" id="212667"/>
    <lineage>
        <taxon>Bacteria</taxon>
        <taxon>Pseudomonadati</taxon>
        <taxon>Pseudomonadota</taxon>
        <taxon>Gammaproteobacteria</taxon>
        <taxon>Vibrionales</taxon>
        <taxon>Vibrionaceae</taxon>
        <taxon>Vibrio</taxon>
    </lineage>
</organism>
<keyword evidence="1" id="KW-0732">Signal</keyword>
<protein>
    <submittedName>
        <fullName evidence="2">Nuclease</fullName>
    </submittedName>
</protein>
<dbReference type="RefSeq" id="WP_032550017.1">
    <property type="nucleotide sequence ID" value="NZ_JFFR01000005.1"/>
</dbReference>
<proteinExistence type="predicted"/>
<feature type="signal peptide" evidence="1">
    <location>
        <begin position="1"/>
        <end position="22"/>
    </location>
</feature>
<dbReference type="InterPro" id="IPR036691">
    <property type="entry name" value="Endo/exonu/phosph_ase_sf"/>
</dbReference>
<dbReference type="Gene3D" id="3.60.10.10">
    <property type="entry name" value="Endonuclease/exonuclease/phosphatase"/>
    <property type="match status" value="1"/>
</dbReference>